<reference evidence="1 2" key="1">
    <citation type="submission" date="2019-07" db="EMBL/GenBank/DDBJ databases">
        <title>Draft genome sequences of 15 bacterial species constituting the stable defined intestinal microbiota of the GM15 gnotobiotic mouse model.</title>
        <authorList>
            <person name="Elie C."/>
            <person name="Mathieu A."/>
            <person name="Saliou A."/>
            <person name="Darnaud M."/>
            <person name="Leulier F."/>
            <person name="Tamellini A."/>
        </authorList>
    </citation>
    <scope>NUCLEOTIDE SEQUENCE [LARGE SCALE GENOMIC DNA]</scope>
    <source>
        <strain evidence="2">ASF 502</strain>
    </source>
</reference>
<dbReference type="AlphaFoldDB" id="A0A9X5H6E8"/>
<protein>
    <submittedName>
        <fullName evidence="1">Uncharacterized protein</fullName>
    </submittedName>
</protein>
<dbReference type="EMBL" id="VIRB01000129">
    <property type="protein sequence ID" value="NDO71047.1"/>
    <property type="molecule type" value="Genomic_DNA"/>
</dbReference>
<dbReference type="Proteomes" id="UP000474104">
    <property type="component" value="Unassembled WGS sequence"/>
</dbReference>
<dbReference type="RefSeq" id="WP_157404298.1">
    <property type="nucleotide sequence ID" value="NZ_VIRB01000129.1"/>
</dbReference>
<name>A0A9X5H6E8_9FIRM</name>
<organism evidence="1 2">
    <name type="scientific">Schaedlerella arabinosiphila</name>
    <dbReference type="NCBI Taxonomy" id="2044587"/>
    <lineage>
        <taxon>Bacteria</taxon>
        <taxon>Bacillati</taxon>
        <taxon>Bacillota</taxon>
        <taxon>Clostridia</taxon>
        <taxon>Lachnospirales</taxon>
        <taxon>Lachnospiraceae</taxon>
        <taxon>Schaedlerella</taxon>
    </lineage>
</organism>
<evidence type="ECO:0000313" key="1">
    <source>
        <dbReference type="EMBL" id="NDO71047.1"/>
    </source>
</evidence>
<proteinExistence type="predicted"/>
<gene>
    <name evidence="1" type="ORF">FMM80_21285</name>
</gene>
<comment type="caution">
    <text evidence="1">The sequence shown here is derived from an EMBL/GenBank/DDBJ whole genome shotgun (WGS) entry which is preliminary data.</text>
</comment>
<accession>A0A9X5H6E8</accession>
<evidence type="ECO:0000313" key="2">
    <source>
        <dbReference type="Proteomes" id="UP000474104"/>
    </source>
</evidence>
<sequence>MVTGHVALCLAAGRPASKIETSDIWSLAVRGCINGLDALQFAAGQAAACNPSRRKDMFKDTAVLIEYLPKEW</sequence>